<dbReference type="RefSeq" id="WP_011712004.1">
    <property type="nucleotide sequence ID" value="NC_008576.1"/>
</dbReference>
<dbReference type="CDD" id="cd00683">
    <property type="entry name" value="Trans_IPPS_HH"/>
    <property type="match status" value="1"/>
</dbReference>
<proteinExistence type="predicted"/>
<dbReference type="Pfam" id="PF00494">
    <property type="entry name" value="SQS_PSY"/>
    <property type="match status" value="1"/>
</dbReference>
<dbReference type="GO" id="GO:0004311">
    <property type="term" value="F:geranylgeranyl diphosphate synthase activity"/>
    <property type="evidence" value="ECO:0007669"/>
    <property type="project" value="InterPro"/>
</dbReference>
<dbReference type="InterPro" id="IPR044843">
    <property type="entry name" value="Trans_IPPS_bact-type"/>
</dbReference>
<protein>
    <submittedName>
        <fullName evidence="1">Squalene/phytoene synthase</fullName>
    </submittedName>
</protein>
<dbReference type="GO" id="GO:0016114">
    <property type="term" value="P:terpenoid biosynthetic process"/>
    <property type="evidence" value="ECO:0007669"/>
    <property type="project" value="UniProtKB-ARBA"/>
</dbReference>
<dbReference type="SFLD" id="SFLDG01018">
    <property type="entry name" value="Squalene/Phytoene_Synthase_Lik"/>
    <property type="match status" value="1"/>
</dbReference>
<dbReference type="STRING" id="156889.Mmc1_0305"/>
<name>A0L4D9_MAGMM</name>
<reference evidence="1 2" key="2">
    <citation type="journal article" date="2012" name="Int. J. Syst. Evol. Microbiol.">
        <title>Magnetococcus marinus gen. nov., sp. nov., a marine, magnetotactic bacterium that represents a novel lineage (Magnetococcaceae fam. nov.; Magnetococcales ord. nov.) at the base of the Alphaproteobacteria.</title>
        <authorList>
            <person name="Bazylinski D.A."/>
            <person name="Williams T.J."/>
            <person name="Lefevre C.T."/>
            <person name="Berg R.J."/>
            <person name="Zhang C.L."/>
            <person name="Bowser S.S."/>
            <person name="Dean A.J."/>
            <person name="Beveridge T.J."/>
        </authorList>
    </citation>
    <scope>NUCLEOTIDE SEQUENCE [LARGE SCALE GENOMIC DNA]</scope>
    <source>
        <strain evidence="2">ATCC BAA-1437 / JCM 17883 / MC-1</strain>
    </source>
</reference>
<dbReference type="eggNOG" id="COG1562">
    <property type="taxonomic scope" value="Bacteria"/>
</dbReference>
<reference evidence="2" key="1">
    <citation type="journal article" date="2009" name="Appl. Environ. Microbiol.">
        <title>Complete genome sequence of the chemolithoautotrophic marine magnetotactic coccus strain MC-1.</title>
        <authorList>
            <person name="Schubbe S."/>
            <person name="Williams T.J."/>
            <person name="Xie G."/>
            <person name="Kiss H.E."/>
            <person name="Brettin T.S."/>
            <person name="Martinez D."/>
            <person name="Ross C.A."/>
            <person name="Schuler D."/>
            <person name="Cox B.L."/>
            <person name="Nealson K.H."/>
            <person name="Bazylinski D.A."/>
        </authorList>
    </citation>
    <scope>NUCLEOTIDE SEQUENCE [LARGE SCALE GENOMIC DNA]</scope>
    <source>
        <strain evidence="2">ATCC BAA-1437 / JCM 17883 / MC-1</strain>
    </source>
</reference>
<dbReference type="SUPFAM" id="SSF48576">
    <property type="entry name" value="Terpenoid synthases"/>
    <property type="match status" value="1"/>
</dbReference>
<dbReference type="OrthoDB" id="9807580at2"/>
<dbReference type="AlphaFoldDB" id="A0L4D9"/>
<keyword evidence="2" id="KW-1185">Reference proteome</keyword>
<evidence type="ECO:0000313" key="1">
    <source>
        <dbReference type="EMBL" id="ABK42832.1"/>
    </source>
</evidence>
<dbReference type="HOGENOM" id="CLU_037269_0_1_5"/>
<gene>
    <name evidence="1" type="ordered locus">Mmc1_0305</name>
</gene>
<dbReference type="InterPro" id="IPR017827">
    <property type="entry name" value="HSQ_synthase_HpnC"/>
</dbReference>
<dbReference type="Gene3D" id="1.10.600.10">
    <property type="entry name" value="Farnesyl Diphosphate Synthase"/>
    <property type="match status" value="1"/>
</dbReference>
<dbReference type="InterPro" id="IPR033904">
    <property type="entry name" value="Trans_IPPS_HH"/>
</dbReference>
<dbReference type="KEGG" id="mgm:Mmc1_0305"/>
<dbReference type="NCBIfam" id="TIGR03464">
    <property type="entry name" value="HpnC"/>
    <property type="match status" value="1"/>
</dbReference>
<dbReference type="EMBL" id="CP000471">
    <property type="protein sequence ID" value="ABK42832.1"/>
    <property type="molecule type" value="Genomic_DNA"/>
</dbReference>
<dbReference type="PANTHER" id="PTHR31480">
    <property type="entry name" value="BIFUNCTIONAL LYCOPENE CYCLASE/PHYTOENE SYNTHASE"/>
    <property type="match status" value="1"/>
</dbReference>
<evidence type="ECO:0000313" key="2">
    <source>
        <dbReference type="Proteomes" id="UP000002586"/>
    </source>
</evidence>
<dbReference type="InterPro" id="IPR002060">
    <property type="entry name" value="Squ/phyt_synthse"/>
</dbReference>
<organism evidence="1 2">
    <name type="scientific">Magnetococcus marinus (strain ATCC BAA-1437 / JCM 17883 / MC-1)</name>
    <dbReference type="NCBI Taxonomy" id="156889"/>
    <lineage>
        <taxon>Bacteria</taxon>
        <taxon>Pseudomonadati</taxon>
        <taxon>Pseudomonadota</taxon>
        <taxon>Magnetococcia</taxon>
        <taxon>Magnetococcales</taxon>
        <taxon>Magnetococcaceae</taxon>
        <taxon>Magnetococcus</taxon>
    </lineage>
</organism>
<accession>A0L4D9</accession>
<dbReference type="InterPro" id="IPR008949">
    <property type="entry name" value="Isoprenoid_synthase_dom_sf"/>
</dbReference>
<sequence length="294" mass="33601">MSWFTGPTIPYHLLQDFDYCQRVVRANSENFPVGSLLAPARLRPHIHAVYAYARMADDFADSSEGSPKEKLQKLDDWQRRLEAAQRGEADHPVFRALAYTMQQMQLPIDPLRDLLMAFRMDITCKHYDTTQELLEYCRYSANPVGRIVLRLAGYRDETLMGYADAICTALQLTNHWQDLGEDPWNGRPLYLPREEMARFGVKEADILQRRFSAAAAELMMHLIAQTRALYLQGEPLLTKVSWPLNLELGATWAGGMAVLERIEQLGGNTLRERPSLDKRAKMGCLLRGLGRVCR</sequence>
<dbReference type="SFLD" id="SFLDG01212">
    <property type="entry name" value="Phytoene_synthase_like"/>
    <property type="match status" value="1"/>
</dbReference>
<dbReference type="GO" id="GO:0051996">
    <property type="term" value="F:squalene synthase [NAD(P)H] activity"/>
    <property type="evidence" value="ECO:0007669"/>
    <property type="project" value="InterPro"/>
</dbReference>
<dbReference type="Proteomes" id="UP000002586">
    <property type="component" value="Chromosome"/>
</dbReference>
<dbReference type="SFLD" id="SFLDS00005">
    <property type="entry name" value="Isoprenoid_Synthase_Type_I"/>
    <property type="match status" value="1"/>
</dbReference>